<dbReference type="OrthoDB" id="9785995at2"/>
<dbReference type="GO" id="GO:0008276">
    <property type="term" value="F:protein methyltransferase activity"/>
    <property type="evidence" value="ECO:0007669"/>
    <property type="project" value="UniProtKB-UniRule"/>
</dbReference>
<feature type="coiled-coil region" evidence="7">
    <location>
        <begin position="64"/>
        <end position="91"/>
    </location>
</feature>
<organism evidence="8 9">
    <name type="scientific">Heliomicrobium undosum</name>
    <dbReference type="NCBI Taxonomy" id="121734"/>
    <lineage>
        <taxon>Bacteria</taxon>
        <taxon>Bacillati</taxon>
        <taxon>Bacillota</taxon>
        <taxon>Clostridia</taxon>
        <taxon>Eubacteriales</taxon>
        <taxon>Heliobacteriaceae</taxon>
        <taxon>Heliomicrobium</taxon>
    </lineage>
</organism>
<feature type="binding site" evidence="6">
    <location>
        <position position="160"/>
    </location>
    <ligand>
        <name>S-adenosyl-L-methionine</name>
        <dbReference type="ChEBI" id="CHEBI:59789"/>
    </ligand>
</feature>
<dbReference type="Pfam" id="PF06325">
    <property type="entry name" value="PrmA"/>
    <property type="match status" value="1"/>
</dbReference>
<dbReference type="PANTHER" id="PTHR43648:SF1">
    <property type="entry name" value="ELECTRON TRANSFER FLAVOPROTEIN BETA SUBUNIT LYSINE METHYLTRANSFERASE"/>
    <property type="match status" value="1"/>
</dbReference>
<evidence type="ECO:0000313" key="9">
    <source>
        <dbReference type="Proteomes" id="UP000463470"/>
    </source>
</evidence>
<dbReference type="Gene3D" id="3.40.50.150">
    <property type="entry name" value="Vaccinia Virus protein VP39"/>
    <property type="match status" value="1"/>
</dbReference>
<accession>A0A845KYB0</accession>
<dbReference type="GO" id="GO:0032259">
    <property type="term" value="P:methylation"/>
    <property type="evidence" value="ECO:0007669"/>
    <property type="project" value="UniProtKB-KW"/>
</dbReference>
<dbReference type="NCBIfam" id="TIGR00406">
    <property type="entry name" value="prmA"/>
    <property type="match status" value="1"/>
</dbReference>
<comment type="caution">
    <text evidence="8">The sequence shown here is derived from an EMBL/GenBank/DDBJ whole genome shotgun (WGS) entry which is preliminary data.</text>
</comment>
<evidence type="ECO:0000256" key="4">
    <source>
        <dbReference type="ARBA" id="ARBA00022679"/>
    </source>
</evidence>
<gene>
    <name evidence="6 8" type="primary">prmA</name>
    <name evidence="8" type="ORF">GTO91_03670</name>
</gene>
<comment type="subcellular location">
    <subcellularLocation>
        <location evidence="6">Cytoplasm</location>
    </subcellularLocation>
</comment>
<keyword evidence="3 6" id="KW-0489">Methyltransferase</keyword>
<dbReference type="InterPro" id="IPR004498">
    <property type="entry name" value="Ribosomal_PrmA_MeTrfase"/>
</dbReference>
<dbReference type="RefSeq" id="WP_161254962.1">
    <property type="nucleotide sequence ID" value="NZ_WXEY01000002.1"/>
</dbReference>
<evidence type="ECO:0000256" key="2">
    <source>
        <dbReference type="ARBA" id="ARBA00022490"/>
    </source>
</evidence>
<dbReference type="Proteomes" id="UP000463470">
    <property type="component" value="Unassembled WGS sequence"/>
</dbReference>
<dbReference type="PANTHER" id="PTHR43648">
    <property type="entry name" value="ELECTRON TRANSFER FLAVOPROTEIN BETA SUBUNIT LYSINE METHYLTRANSFERASE"/>
    <property type="match status" value="1"/>
</dbReference>
<evidence type="ECO:0000313" key="8">
    <source>
        <dbReference type="EMBL" id="MZP28807.1"/>
    </source>
</evidence>
<keyword evidence="2 6" id="KW-0963">Cytoplasm</keyword>
<evidence type="ECO:0000256" key="6">
    <source>
        <dbReference type="HAMAP-Rule" id="MF_00735"/>
    </source>
</evidence>
<dbReference type="HAMAP" id="MF_00735">
    <property type="entry name" value="Methyltr_PrmA"/>
    <property type="match status" value="1"/>
</dbReference>
<keyword evidence="7" id="KW-0175">Coiled coil</keyword>
<feature type="binding site" evidence="6">
    <location>
        <position position="246"/>
    </location>
    <ligand>
        <name>S-adenosyl-L-methionine</name>
        <dbReference type="ChEBI" id="CHEBI:59789"/>
    </ligand>
</feature>
<evidence type="ECO:0000256" key="3">
    <source>
        <dbReference type="ARBA" id="ARBA00022603"/>
    </source>
</evidence>
<keyword evidence="8" id="KW-0689">Ribosomal protein</keyword>
<keyword evidence="5 6" id="KW-0949">S-adenosyl-L-methionine</keyword>
<evidence type="ECO:0000256" key="1">
    <source>
        <dbReference type="ARBA" id="ARBA00009741"/>
    </source>
</evidence>
<sequence length="316" mass="34750">MKWREIAITTRQENADAMAEIFETVGAMGMVIEDPQLIASYIESNVWDHHDVEIPDVPEGMIRVKTYLAIDDALEERLAALQEELSARERSEEWPAHAWTMTDLHEDDWAHAWKAFFKPEKVGRRVVIRPTWEEYVAVEDDLVISIDPGMAFGTGTHPTTVMCIRALEDYVHPEARVLDVGTGSGVLSIAAALLGAKKVLAVDNDPVAVATAQENVTLNQVDDVVEVRRNDLLSGLEEQADILVANIIADVIIRLAPQAEALLTPEGIMIASGIIQNRLDDVVEAMTEKGFTIEELISHGEWAAVVARRAGASAEG</sequence>
<comment type="catalytic activity">
    <reaction evidence="6">
        <text>L-lysyl-[protein] + 3 S-adenosyl-L-methionine = N(6),N(6),N(6)-trimethyl-L-lysyl-[protein] + 3 S-adenosyl-L-homocysteine + 3 H(+)</text>
        <dbReference type="Rhea" id="RHEA:54192"/>
        <dbReference type="Rhea" id="RHEA-COMP:9752"/>
        <dbReference type="Rhea" id="RHEA-COMP:13826"/>
        <dbReference type="ChEBI" id="CHEBI:15378"/>
        <dbReference type="ChEBI" id="CHEBI:29969"/>
        <dbReference type="ChEBI" id="CHEBI:57856"/>
        <dbReference type="ChEBI" id="CHEBI:59789"/>
        <dbReference type="ChEBI" id="CHEBI:61961"/>
    </reaction>
</comment>
<keyword evidence="8" id="KW-0687">Ribonucleoprotein</keyword>
<dbReference type="InterPro" id="IPR050078">
    <property type="entry name" value="Ribosomal_L11_MeTrfase_PrmA"/>
</dbReference>
<proteinExistence type="inferred from homology"/>
<dbReference type="GO" id="GO:0005840">
    <property type="term" value="C:ribosome"/>
    <property type="evidence" value="ECO:0007669"/>
    <property type="project" value="UniProtKB-KW"/>
</dbReference>
<dbReference type="InterPro" id="IPR029063">
    <property type="entry name" value="SAM-dependent_MTases_sf"/>
</dbReference>
<reference evidence="8 9" key="1">
    <citation type="submission" date="2020-01" db="EMBL/GenBank/DDBJ databases">
        <title>Whole-genome sequence of Heliobacterium undosum DSM 13378.</title>
        <authorList>
            <person name="Kyndt J.A."/>
            <person name="Meyer T.E."/>
        </authorList>
    </citation>
    <scope>NUCLEOTIDE SEQUENCE [LARGE SCALE GENOMIC DNA]</scope>
    <source>
        <strain evidence="8 9">DSM 13378</strain>
    </source>
</reference>
<keyword evidence="9" id="KW-1185">Reference proteome</keyword>
<evidence type="ECO:0000256" key="5">
    <source>
        <dbReference type="ARBA" id="ARBA00022691"/>
    </source>
</evidence>
<comment type="similarity">
    <text evidence="1 6">Belongs to the methyltransferase superfamily. PrmA family.</text>
</comment>
<feature type="binding site" evidence="6">
    <location>
        <position position="203"/>
    </location>
    <ligand>
        <name>S-adenosyl-L-methionine</name>
        <dbReference type="ChEBI" id="CHEBI:59789"/>
    </ligand>
</feature>
<dbReference type="PIRSF" id="PIRSF000401">
    <property type="entry name" value="RPL11_MTase"/>
    <property type="match status" value="1"/>
</dbReference>
<protein>
    <recommendedName>
        <fullName evidence="6">Ribosomal protein L11 methyltransferase</fullName>
        <shortName evidence="6">L11 Mtase</shortName>
        <ecNumber evidence="6">2.1.1.-</ecNumber>
    </recommendedName>
</protein>
<dbReference type="SUPFAM" id="SSF53335">
    <property type="entry name" value="S-adenosyl-L-methionine-dependent methyltransferases"/>
    <property type="match status" value="1"/>
</dbReference>
<dbReference type="AlphaFoldDB" id="A0A845KYB0"/>
<keyword evidence="4 6" id="KW-0808">Transferase</keyword>
<evidence type="ECO:0000256" key="7">
    <source>
        <dbReference type="SAM" id="Coils"/>
    </source>
</evidence>
<feature type="binding site" evidence="6">
    <location>
        <position position="181"/>
    </location>
    <ligand>
        <name>S-adenosyl-L-methionine</name>
        <dbReference type="ChEBI" id="CHEBI:59789"/>
    </ligand>
</feature>
<name>A0A845KYB0_9FIRM</name>
<dbReference type="EC" id="2.1.1.-" evidence="6"/>
<dbReference type="GO" id="GO:0005737">
    <property type="term" value="C:cytoplasm"/>
    <property type="evidence" value="ECO:0007669"/>
    <property type="project" value="UniProtKB-SubCell"/>
</dbReference>
<comment type="function">
    <text evidence="6">Methylates ribosomal protein L11.</text>
</comment>
<dbReference type="EMBL" id="WXEY01000002">
    <property type="protein sequence ID" value="MZP28807.1"/>
    <property type="molecule type" value="Genomic_DNA"/>
</dbReference>
<dbReference type="CDD" id="cd02440">
    <property type="entry name" value="AdoMet_MTases"/>
    <property type="match status" value="1"/>
</dbReference>